<keyword evidence="5" id="KW-0408">Iron</keyword>
<dbReference type="InterPro" id="IPR042098">
    <property type="entry name" value="TauD-like_sf"/>
</dbReference>
<evidence type="ECO:0000256" key="5">
    <source>
        <dbReference type="ARBA" id="ARBA00023004"/>
    </source>
</evidence>
<keyword evidence="2" id="KW-0479">Metal-binding</keyword>
<comment type="caution">
    <text evidence="7">The sequence shown here is derived from an EMBL/GenBank/DDBJ whole genome shotgun (WGS) entry which is preliminary data.</text>
</comment>
<dbReference type="GO" id="GO:0051213">
    <property type="term" value="F:dioxygenase activity"/>
    <property type="evidence" value="ECO:0007669"/>
    <property type="project" value="UniProtKB-KW"/>
</dbReference>
<evidence type="ECO:0000256" key="1">
    <source>
        <dbReference type="ARBA" id="ARBA00005896"/>
    </source>
</evidence>
<organism evidence="7 8">
    <name type="scientific">Croceibacterium selenioxidans</name>
    <dbReference type="NCBI Taxonomy" id="2838833"/>
    <lineage>
        <taxon>Bacteria</taxon>
        <taxon>Pseudomonadati</taxon>
        <taxon>Pseudomonadota</taxon>
        <taxon>Alphaproteobacteria</taxon>
        <taxon>Sphingomonadales</taxon>
        <taxon>Erythrobacteraceae</taxon>
        <taxon>Croceibacterium</taxon>
    </lineage>
</organism>
<dbReference type="Proteomes" id="UP000811255">
    <property type="component" value="Unassembled WGS sequence"/>
</dbReference>
<dbReference type="InterPro" id="IPR051178">
    <property type="entry name" value="TfdA_dioxygenase"/>
</dbReference>
<evidence type="ECO:0000313" key="8">
    <source>
        <dbReference type="Proteomes" id="UP000811255"/>
    </source>
</evidence>
<dbReference type="Pfam" id="PF02668">
    <property type="entry name" value="TauD"/>
    <property type="match status" value="1"/>
</dbReference>
<evidence type="ECO:0000313" key="7">
    <source>
        <dbReference type="EMBL" id="MBT2135448.1"/>
    </source>
</evidence>
<dbReference type="SUPFAM" id="SSF51197">
    <property type="entry name" value="Clavaminate synthase-like"/>
    <property type="match status" value="1"/>
</dbReference>
<keyword evidence="3 7" id="KW-0223">Dioxygenase</keyword>
<evidence type="ECO:0000256" key="2">
    <source>
        <dbReference type="ARBA" id="ARBA00022723"/>
    </source>
</evidence>
<evidence type="ECO:0000259" key="6">
    <source>
        <dbReference type="Pfam" id="PF02668"/>
    </source>
</evidence>
<dbReference type="RefSeq" id="WP_214537156.1">
    <property type="nucleotide sequence ID" value="NZ_JAHFVK010000002.1"/>
</dbReference>
<dbReference type="InterPro" id="IPR003819">
    <property type="entry name" value="TauD/TfdA-like"/>
</dbReference>
<comment type="similarity">
    <text evidence="1">Belongs to the TfdA dioxygenase family.</text>
</comment>
<protein>
    <submittedName>
        <fullName evidence="7">TauD/TfdA family dioxygenase</fullName>
    </submittedName>
</protein>
<reference evidence="7 8" key="1">
    <citation type="submission" date="2021-05" db="EMBL/GenBank/DDBJ databases">
        <title>Croceibacterium sp. LX-88 genome sequence.</title>
        <authorList>
            <person name="Luo X."/>
        </authorList>
    </citation>
    <scope>NUCLEOTIDE SEQUENCE [LARGE SCALE GENOMIC DNA]</scope>
    <source>
        <strain evidence="7 8">LX-88</strain>
    </source>
</reference>
<name>A0ABS5W835_9SPHN</name>
<dbReference type="Gene3D" id="3.60.130.10">
    <property type="entry name" value="Clavaminate synthase-like"/>
    <property type="match status" value="1"/>
</dbReference>
<proteinExistence type="inferred from homology"/>
<evidence type="ECO:0000256" key="3">
    <source>
        <dbReference type="ARBA" id="ARBA00022964"/>
    </source>
</evidence>
<gene>
    <name evidence="7" type="ORF">KK137_14010</name>
</gene>
<dbReference type="PANTHER" id="PTHR43779">
    <property type="entry name" value="DIOXYGENASE RV0097-RELATED"/>
    <property type="match status" value="1"/>
</dbReference>
<dbReference type="EMBL" id="JAHFVK010000002">
    <property type="protein sequence ID" value="MBT2135448.1"/>
    <property type="molecule type" value="Genomic_DNA"/>
</dbReference>
<accession>A0ABS5W835</accession>
<feature type="domain" description="TauD/TfdA-like" evidence="6">
    <location>
        <begin position="3"/>
        <end position="286"/>
    </location>
</feature>
<dbReference type="PANTHER" id="PTHR43779:SF3">
    <property type="entry name" value="(3R)-3-[(CARBOXYMETHYL)AMINO]FATTY ACID OXYGENASE_DECARBOXYLASE"/>
    <property type="match status" value="1"/>
</dbReference>
<keyword evidence="8" id="KW-1185">Reference proteome</keyword>
<keyword evidence="4" id="KW-0560">Oxidoreductase</keyword>
<sequence length="305" mass="34240">MDVSPLHPLFAAELTGADLTREPDAELVETVEAAMAQYGVLVIRDARITDEQHKRFSRAFGPLEIPSRIPGAARPQGKRAIDLELFYAGNIDKDGEIIAYGTEGYKLAQGAERFHTDSSFHAMPTKWSLLLGHETPPPEAGGDTMFADARAAYDDLPGSTKGQIEDLIGIHDFWEGRRRAGLKGEITPEMRKIIPFPRVDHPLVRQMQSGRKALYVGGHCIGVIGLDETLGETLVEHLYTHATQDKFVFRHHWRQYDLVIWDNRCTMHAATPLLSNEYRRDMRRTTVNESGPEMSAYEWMGLAEA</sequence>
<evidence type="ECO:0000256" key="4">
    <source>
        <dbReference type="ARBA" id="ARBA00023002"/>
    </source>
</evidence>